<accession>A0A699XEI5</accession>
<sequence>GSGARAASGECGQVRRRLCHAASPSACRRLPVAAATSRVSSIASPSSSAAMRPS</sequence>
<reference evidence="1" key="1">
    <citation type="journal article" date="2019" name="Sci. Rep.">
        <title>Draft genome of Tanacetum cinerariifolium, the natural source of mosquito coil.</title>
        <authorList>
            <person name="Yamashiro T."/>
            <person name="Shiraishi A."/>
            <person name="Satake H."/>
            <person name="Nakayama K."/>
        </authorList>
    </citation>
    <scope>NUCLEOTIDE SEQUENCE</scope>
</reference>
<proteinExistence type="predicted"/>
<name>A0A699XEI5_TANCI</name>
<feature type="non-terminal residue" evidence="1">
    <location>
        <position position="1"/>
    </location>
</feature>
<evidence type="ECO:0000313" key="1">
    <source>
        <dbReference type="EMBL" id="GFD57583.1"/>
    </source>
</evidence>
<dbReference type="AlphaFoldDB" id="A0A699XEI5"/>
<protein>
    <submittedName>
        <fullName evidence="1">Uncharacterized protein</fullName>
    </submittedName>
</protein>
<dbReference type="EMBL" id="BKCJ011842642">
    <property type="protein sequence ID" value="GFD57583.1"/>
    <property type="molecule type" value="Genomic_DNA"/>
</dbReference>
<organism evidence="1">
    <name type="scientific">Tanacetum cinerariifolium</name>
    <name type="common">Dalmatian daisy</name>
    <name type="synonym">Chrysanthemum cinerariifolium</name>
    <dbReference type="NCBI Taxonomy" id="118510"/>
    <lineage>
        <taxon>Eukaryota</taxon>
        <taxon>Viridiplantae</taxon>
        <taxon>Streptophyta</taxon>
        <taxon>Embryophyta</taxon>
        <taxon>Tracheophyta</taxon>
        <taxon>Spermatophyta</taxon>
        <taxon>Magnoliopsida</taxon>
        <taxon>eudicotyledons</taxon>
        <taxon>Gunneridae</taxon>
        <taxon>Pentapetalae</taxon>
        <taxon>asterids</taxon>
        <taxon>campanulids</taxon>
        <taxon>Asterales</taxon>
        <taxon>Asteraceae</taxon>
        <taxon>Asteroideae</taxon>
        <taxon>Anthemideae</taxon>
        <taxon>Anthemidinae</taxon>
        <taxon>Tanacetum</taxon>
    </lineage>
</organism>
<gene>
    <name evidence="1" type="ORF">Tci_929552</name>
</gene>
<comment type="caution">
    <text evidence="1">The sequence shown here is derived from an EMBL/GenBank/DDBJ whole genome shotgun (WGS) entry which is preliminary data.</text>
</comment>